<feature type="compositionally biased region" description="Low complexity" evidence="1">
    <location>
        <begin position="96"/>
        <end position="113"/>
    </location>
</feature>
<sequence>MADLTQARSQTDLPAPEDHRTQRSHLPRRLHAHSFRSKGQWGSGHHLLGQSVKSSVQSAVELKPAINFEHLRRKEHKSATNARGAATPLQAWSEGPSAPATAAAEAPTRTADVAKAKRHNVKREETLRADLKKVEEIGRDSTRQLDETYYGILEKASLLRSTVAGLQLLAQESKEMHTAFNDSVGKLESDTAQTIQGFDNFDPQEKTINDLVRSIEQSKSTTEALNSRLESARLRVEAYEKRDNAKQAKRKIRLRMTWITILGLTVLAIAILIARDRKRVGHVVERQLLRIGDLVDDVAAPIRLKPSPSEDPRLQRLFDEI</sequence>
<keyword evidence="2" id="KW-1133">Transmembrane helix</keyword>
<keyword evidence="2" id="KW-0472">Membrane</keyword>
<keyword evidence="2" id="KW-0812">Transmembrane</keyword>
<dbReference type="AlphaFoldDB" id="A0A6A6PND0"/>
<accession>A0A6A6PND0</accession>
<feature type="region of interest" description="Disordered" evidence="1">
    <location>
        <begin position="1"/>
        <end position="29"/>
    </location>
</feature>
<evidence type="ECO:0000256" key="2">
    <source>
        <dbReference type="SAM" id="Phobius"/>
    </source>
</evidence>
<evidence type="ECO:0000313" key="4">
    <source>
        <dbReference type="Proteomes" id="UP000799767"/>
    </source>
</evidence>
<organism evidence="3 4">
    <name type="scientific">Neohortaea acidophila</name>
    <dbReference type="NCBI Taxonomy" id="245834"/>
    <lineage>
        <taxon>Eukaryota</taxon>
        <taxon>Fungi</taxon>
        <taxon>Dikarya</taxon>
        <taxon>Ascomycota</taxon>
        <taxon>Pezizomycotina</taxon>
        <taxon>Dothideomycetes</taxon>
        <taxon>Dothideomycetidae</taxon>
        <taxon>Mycosphaerellales</taxon>
        <taxon>Teratosphaeriaceae</taxon>
        <taxon>Neohortaea</taxon>
    </lineage>
</organism>
<protein>
    <submittedName>
        <fullName evidence="3">Uncharacterized protein</fullName>
    </submittedName>
</protein>
<dbReference type="Proteomes" id="UP000799767">
    <property type="component" value="Unassembled WGS sequence"/>
</dbReference>
<feature type="region of interest" description="Disordered" evidence="1">
    <location>
        <begin position="73"/>
        <end position="121"/>
    </location>
</feature>
<reference evidence="3" key="1">
    <citation type="journal article" date="2020" name="Stud. Mycol.">
        <title>101 Dothideomycetes genomes: a test case for predicting lifestyles and emergence of pathogens.</title>
        <authorList>
            <person name="Haridas S."/>
            <person name="Albert R."/>
            <person name="Binder M."/>
            <person name="Bloem J."/>
            <person name="Labutti K."/>
            <person name="Salamov A."/>
            <person name="Andreopoulos B."/>
            <person name="Baker S."/>
            <person name="Barry K."/>
            <person name="Bills G."/>
            <person name="Bluhm B."/>
            <person name="Cannon C."/>
            <person name="Castanera R."/>
            <person name="Culley D."/>
            <person name="Daum C."/>
            <person name="Ezra D."/>
            <person name="Gonzalez J."/>
            <person name="Henrissat B."/>
            <person name="Kuo A."/>
            <person name="Liang C."/>
            <person name="Lipzen A."/>
            <person name="Lutzoni F."/>
            <person name="Magnuson J."/>
            <person name="Mondo S."/>
            <person name="Nolan M."/>
            <person name="Ohm R."/>
            <person name="Pangilinan J."/>
            <person name="Park H.-J."/>
            <person name="Ramirez L."/>
            <person name="Alfaro M."/>
            <person name="Sun H."/>
            <person name="Tritt A."/>
            <person name="Yoshinaga Y."/>
            <person name="Zwiers L.-H."/>
            <person name="Turgeon B."/>
            <person name="Goodwin S."/>
            <person name="Spatafora J."/>
            <person name="Crous P."/>
            <person name="Grigoriev I."/>
        </authorList>
    </citation>
    <scope>NUCLEOTIDE SEQUENCE</scope>
    <source>
        <strain evidence="3">CBS 113389</strain>
    </source>
</reference>
<dbReference type="GeneID" id="54478461"/>
<dbReference type="EMBL" id="MU001638">
    <property type="protein sequence ID" value="KAF2481415.1"/>
    <property type="molecule type" value="Genomic_DNA"/>
</dbReference>
<evidence type="ECO:0000256" key="1">
    <source>
        <dbReference type="SAM" id="MobiDB-lite"/>
    </source>
</evidence>
<keyword evidence="4" id="KW-1185">Reference proteome</keyword>
<dbReference type="RefSeq" id="XP_033587985.1">
    <property type="nucleotide sequence ID" value="XM_033737459.1"/>
</dbReference>
<proteinExistence type="predicted"/>
<dbReference type="OrthoDB" id="5419542at2759"/>
<evidence type="ECO:0000313" key="3">
    <source>
        <dbReference type="EMBL" id="KAF2481415.1"/>
    </source>
</evidence>
<feature type="compositionally biased region" description="Polar residues" evidence="1">
    <location>
        <begin position="1"/>
        <end position="12"/>
    </location>
</feature>
<feature type="transmembrane region" description="Helical" evidence="2">
    <location>
        <begin position="256"/>
        <end position="274"/>
    </location>
</feature>
<gene>
    <name evidence="3" type="ORF">BDY17DRAFT_326109</name>
</gene>
<name>A0A6A6PND0_9PEZI</name>